<keyword evidence="10 11" id="KW-0449">Lipoprotein</keyword>
<dbReference type="KEGG" id="muo:115457956"/>
<keyword evidence="13" id="KW-1185">Reference proteome</keyword>
<evidence type="ECO:0000256" key="6">
    <source>
        <dbReference type="ARBA" id="ARBA00022837"/>
    </source>
</evidence>
<keyword evidence="8" id="KW-0472">Membrane</keyword>
<evidence type="ECO:0000313" key="14">
    <source>
        <dbReference type="RefSeq" id="XP_030043539.1"/>
    </source>
</evidence>
<dbReference type="GO" id="GO:0017128">
    <property type="term" value="F:phospholipid scramblase activity"/>
    <property type="evidence" value="ECO:0007669"/>
    <property type="project" value="InterPro"/>
</dbReference>
<comment type="cofactor">
    <cofactor evidence="1 11">
        <name>Ca(2+)</name>
        <dbReference type="ChEBI" id="CHEBI:29108"/>
    </cofactor>
</comment>
<comment type="function">
    <text evidence="11">May mediate accelerated ATP-independent bidirectional transbilayer migration of phospholipids upon binding calcium ions that results in a loss of phospholipid asymmetry in the plasma membrane.</text>
</comment>
<dbReference type="SUPFAM" id="SSF54518">
    <property type="entry name" value="Tubby C-terminal domain-like"/>
    <property type="match status" value="1"/>
</dbReference>
<evidence type="ECO:0000256" key="3">
    <source>
        <dbReference type="ARBA" id="ARBA00005350"/>
    </source>
</evidence>
<sequence length="257" mass="28923">MMEKLDHSHPSDSAGQLQQQQPQPPVMLDPHTVIMPYVPPIMGIPPGLEYLTQIDQILIHQKVELLEVFTGCETNNKYEIRNSMGQLIFFAKEDNDCCTRNTCGPLRPFDMQITDHSGREVIHIYRPLKCGLCCFPCCLQKMEVQSPPGVPIGYIVQNWHICKGKFSIQNAAGETVLKVVGPCCTCRCCADVNFEVTTIDELQTVGRICKQWSGLAKELFTKATNFGIQFPLDLDVKTKAVLLGACFLIDFMFFEDE</sequence>
<evidence type="ECO:0000256" key="5">
    <source>
        <dbReference type="ARBA" id="ARBA00022692"/>
    </source>
</evidence>
<evidence type="ECO:0000256" key="8">
    <source>
        <dbReference type="ARBA" id="ARBA00023136"/>
    </source>
</evidence>
<proteinExistence type="inferred from homology"/>
<dbReference type="AlphaFoldDB" id="A0A6P7X066"/>
<evidence type="ECO:0000256" key="9">
    <source>
        <dbReference type="ARBA" id="ARBA00023139"/>
    </source>
</evidence>
<dbReference type="OrthoDB" id="191150at2759"/>
<evidence type="ECO:0000256" key="11">
    <source>
        <dbReference type="RuleBase" id="RU363116"/>
    </source>
</evidence>
<evidence type="ECO:0000256" key="1">
    <source>
        <dbReference type="ARBA" id="ARBA00001913"/>
    </source>
</evidence>
<feature type="compositionally biased region" description="Basic and acidic residues" evidence="12">
    <location>
        <begin position="1"/>
        <end position="10"/>
    </location>
</feature>
<comment type="similarity">
    <text evidence="3 11">Belongs to the phospholipid scramblase family.</text>
</comment>
<evidence type="ECO:0000256" key="10">
    <source>
        <dbReference type="ARBA" id="ARBA00023288"/>
    </source>
</evidence>
<name>A0A6P7X066_9AMPH</name>
<keyword evidence="5" id="KW-0812">Transmembrane</keyword>
<evidence type="ECO:0000256" key="7">
    <source>
        <dbReference type="ARBA" id="ARBA00022989"/>
    </source>
</evidence>
<dbReference type="InterPro" id="IPR005552">
    <property type="entry name" value="Scramblase"/>
</dbReference>
<keyword evidence="6 11" id="KW-0106">Calcium</keyword>
<comment type="subcellular location">
    <subcellularLocation>
        <location evidence="2">Membrane</location>
        <topology evidence="2">Single-pass type II membrane protein</topology>
    </subcellularLocation>
</comment>
<dbReference type="InterPro" id="IPR025659">
    <property type="entry name" value="Tubby-like_C"/>
</dbReference>
<reference evidence="14" key="1">
    <citation type="submission" date="2025-08" db="UniProtKB">
        <authorList>
            <consortium name="RefSeq"/>
        </authorList>
    </citation>
    <scope>IDENTIFICATION</scope>
</reference>
<evidence type="ECO:0000313" key="13">
    <source>
        <dbReference type="Proteomes" id="UP000515156"/>
    </source>
</evidence>
<organism evidence="13 14">
    <name type="scientific">Microcaecilia unicolor</name>
    <dbReference type="NCBI Taxonomy" id="1415580"/>
    <lineage>
        <taxon>Eukaryota</taxon>
        <taxon>Metazoa</taxon>
        <taxon>Chordata</taxon>
        <taxon>Craniata</taxon>
        <taxon>Vertebrata</taxon>
        <taxon>Euteleostomi</taxon>
        <taxon>Amphibia</taxon>
        <taxon>Gymnophiona</taxon>
        <taxon>Siphonopidae</taxon>
        <taxon>Microcaecilia</taxon>
    </lineage>
</organism>
<evidence type="ECO:0000256" key="2">
    <source>
        <dbReference type="ARBA" id="ARBA00004606"/>
    </source>
</evidence>
<gene>
    <name evidence="14" type="primary">LOC115457956</name>
</gene>
<dbReference type="GeneID" id="115457956"/>
<keyword evidence="9 11" id="KW-0564">Palmitate</keyword>
<keyword evidence="7" id="KW-1133">Transmembrane helix</keyword>
<dbReference type="GO" id="GO:0005886">
    <property type="term" value="C:plasma membrane"/>
    <property type="evidence" value="ECO:0007669"/>
    <property type="project" value="TreeGrafter"/>
</dbReference>
<evidence type="ECO:0000256" key="4">
    <source>
        <dbReference type="ARBA" id="ARBA00022553"/>
    </source>
</evidence>
<dbReference type="Pfam" id="PF03803">
    <property type="entry name" value="Scramblase"/>
    <property type="match status" value="1"/>
</dbReference>
<dbReference type="RefSeq" id="XP_030043539.1">
    <property type="nucleotide sequence ID" value="XM_030187679.1"/>
</dbReference>
<evidence type="ECO:0000256" key="12">
    <source>
        <dbReference type="SAM" id="MobiDB-lite"/>
    </source>
</evidence>
<feature type="region of interest" description="Disordered" evidence="12">
    <location>
        <begin position="1"/>
        <end position="26"/>
    </location>
</feature>
<dbReference type="PANTHER" id="PTHR23248:SF38">
    <property type="entry name" value="PHOSPHOLIPID SCRAMBLASE 1"/>
    <property type="match status" value="1"/>
</dbReference>
<protein>
    <recommendedName>
        <fullName evidence="11">Phospholipid scramblase</fullName>
    </recommendedName>
</protein>
<accession>A0A6P7X066</accession>
<dbReference type="Proteomes" id="UP000515156">
    <property type="component" value="Chromosome 14"/>
</dbReference>
<keyword evidence="4" id="KW-0597">Phosphoprotein</keyword>
<dbReference type="InParanoid" id="A0A6P7X066"/>
<dbReference type="PANTHER" id="PTHR23248">
    <property type="entry name" value="PHOSPHOLIPID SCRAMBLASE-RELATED"/>
    <property type="match status" value="1"/>
</dbReference>